<evidence type="ECO:0000259" key="1">
    <source>
        <dbReference type="Pfam" id="PF00027"/>
    </source>
</evidence>
<dbReference type="EMBL" id="CP034562">
    <property type="protein sequence ID" value="AZQ61697.1"/>
    <property type="molecule type" value="Genomic_DNA"/>
</dbReference>
<protein>
    <submittedName>
        <fullName evidence="2">Crp/Fnr family transcriptional regulator</fullName>
    </submittedName>
</protein>
<accession>A0A3Q9FML8</accession>
<dbReference type="CDD" id="cd00038">
    <property type="entry name" value="CAP_ED"/>
    <property type="match status" value="1"/>
</dbReference>
<dbReference type="OrthoDB" id="663011at2"/>
<keyword evidence="3" id="KW-1185">Reference proteome</keyword>
<evidence type="ECO:0000313" key="3">
    <source>
        <dbReference type="Proteomes" id="UP000267268"/>
    </source>
</evidence>
<dbReference type="SUPFAM" id="SSF51206">
    <property type="entry name" value="cAMP-binding domain-like"/>
    <property type="match status" value="1"/>
</dbReference>
<dbReference type="Pfam" id="PF00027">
    <property type="entry name" value="cNMP_binding"/>
    <property type="match status" value="1"/>
</dbReference>
<feature type="domain" description="Cyclic nucleotide-binding" evidence="1">
    <location>
        <begin position="29"/>
        <end position="116"/>
    </location>
</feature>
<name>A0A3Q9FML8_9BACT</name>
<dbReference type="Proteomes" id="UP000267268">
    <property type="component" value="Chromosome 1"/>
</dbReference>
<proteinExistence type="predicted"/>
<sequence>MENFRHHISQLIDISEIEWNSIKEVTVQEYFNAKETILDVGKIAKNIYFIKKGLIRSFYLLNGQEINTYFACDNQFISSYASFIAQQPSLEQLEAIVKTEVLSIPYEKLNALYKQHPKLEKLGRIIAEKNYLCVVDRTLSMQTKTAKEKYLEFIDKYDFKIINNVPQHQIATFLGIAPESLSRVRKQLSTS</sequence>
<dbReference type="Gene3D" id="2.60.120.10">
    <property type="entry name" value="Jelly Rolls"/>
    <property type="match status" value="1"/>
</dbReference>
<evidence type="ECO:0000313" key="2">
    <source>
        <dbReference type="EMBL" id="AZQ61697.1"/>
    </source>
</evidence>
<dbReference type="InterPro" id="IPR018490">
    <property type="entry name" value="cNMP-bd_dom_sf"/>
</dbReference>
<dbReference type="KEGG" id="fll:EI427_05455"/>
<reference evidence="2 3" key="1">
    <citation type="submission" date="2018-12" db="EMBL/GenBank/DDBJ databases">
        <title>Flammeovirga pectinis sp. nov., isolated from the gut of the Korean scallop, Patinopecten yessoensis.</title>
        <authorList>
            <person name="Bae J.-W."/>
            <person name="Jeong Y.-S."/>
            <person name="Kang W."/>
        </authorList>
    </citation>
    <scope>NUCLEOTIDE SEQUENCE [LARGE SCALE GENOMIC DNA]</scope>
    <source>
        <strain evidence="2 3">L12M1</strain>
    </source>
</reference>
<dbReference type="AlphaFoldDB" id="A0A3Q9FML8"/>
<organism evidence="2 3">
    <name type="scientific">Flammeovirga pectinis</name>
    <dbReference type="NCBI Taxonomy" id="2494373"/>
    <lineage>
        <taxon>Bacteria</taxon>
        <taxon>Pseudomonadati</taxon>
        <taxon>Bacteroidota</taxon>
        <taxon>Cytophagia</taxon>
        <taxon>Cytophagales</taxon>
        <taxon>Flammeovirgaceae</taxon>
        <taxon>Flammeovirga</taxon>
    </lineage>
</organism>
<gene>
    <name evidence="2" type="ORF">EI427_05455</name>
</gene>
<dbReference type="InterPro" id="IPR014710">
    <property type="entry name" value="RmlC-like_jellyroll"/>
</dbReference>
<dbReference type="RefSeq" id="WP_126612456.1">
    <property type="nucleotide sequence ID" value="NZ_CP034562.1"/>
</dbReference>
<dbReference type="InterPro" id="IPR000595">
    <property type="entry name" value="cNMP-bd_dom"/>
</dbReference>